<sequence length="83" mass="10066">MREYERIRLKQRQQQKQEQKEQDQIKKDEQLHQLELEREGNRMGRNNRRAIQMAQAQSDGIGGEYTKLKDQLEDLQNEARKKV</sequence>
<feature type="compositionally biased region" description="Basic and acidic residues" evidence="1">
    <location>
        <begin position="15"/>
        <end position="31"/>
    </location>
</feature>
<evidence type="ECO:0000313" key="2">
    <source>
        <dbReference type="EMBL" id="KAA6319465.1"/>
    </source>
</evidence>
<dbReference type="AlphaFoldDB" id="A0A5J4QCN8"/>
<feature type="region of interest" description="Disordered" evidence="1">
    <location>
        <begin position="1"/>
        <end position="31"/>
    </location>
</feature>
<organism evidence="2 3">
    <name type="scientific">Streblomastix strix</name>
    <dbReference type="NCBI Taxonomy" id="222440"/>
    <lineage>
        <taxon>Eukaryota</taxon>
        <taxon>Metamonada</taxon>
        <taxon>Preaxostyla</taxon>
        <taxon>Oxymonadida</taxon>
        <taxon>Streblomastigidae</taxon>
        <taxon>Streblomastix</taxon>
    </lineage>
</organism>
<evidence type="ECO:0000256" key="1">
    <source>
        <dbReference type="SAM" id="MobiDB-lite"/>
    </source>
</evidence>
<protein>
    <submittedName>
        <fullName evidence="2">Uncharacterized protein</fullName>
    </submittedName>
</protein>
<evidence type="ECO:0000313" key="3">
    <source>
        <dbReference type="Proteomes" id="UP000324800"/>
    </source>
</evidence>
<accession>A0A5J4QCN8</accession>
<comment type="caution">
    <text evidence="2">The sequence shown here is derived from an EMBL/GenBank/DDBJ whole genome shotgun (WGS) entry which is preliminary data.</text>
</comment>
<dbReference type="Proteomes" id="UP000324800">
    <property type="component" value="Unassembled WGS sequence"/>
</dbReference>
<name>A0A5J4QCN8_9EUKA</name>
<gene>
    <name evidence="2" type="ORF">EZS28_054812</name>
</gene>
<proteinExistence type="predicted"/>
<reference evidence="2 3" key="1">
    <citation type="submission" date="2019-03" db="EMBL/GenBank/DDBJ databases">
        <title>Single cell metagenomics reveals metabolic interactions within the superorganism composed of flagellate Streblomastix strix and complex community of Bacteroidetes bacteria on its surface.</title>
        <authorList>
            <person name="Treitli S.C."/>
            <person name="Kolisko M."/>
            <person name="Husnik F."/>
            <person name="Keeling P."/>
            <person name="Hampl V."/>
        </authorList>
    </citation>
    <scope>NUCLEOTIDE SEQUENCE [LARGE SCALE GENOMIC DNA]</scope>
    <source>
        <strain evidence="2">ST1C</strain>
    </source>
</reference>
<dbReference type="EMBL" id="SNRW01045872">
    <property type="protein sequence ID" value="KAA6319465.1"/>
    <property type="molecule type" value="Genomic_DNA"/>
</dbReference>